<sequence length="259" mass="29659">MSKETSRTNVEDAPNEPSMDFDEYSGKTLMPEYTWKQATKKKPHNITTNGNQIKESEKPGSNIKGKLKRSKSRPRANSTSEEKADGRSRSRSRRRHQQQQEQNVSCAHVVKPLEAPSPDSLPNIQQQQQITKLDKMVESLKELNTKLMKLLDNWEKRPQQSVQSASPADLEQRKSRIIEQKLEQLIDQKTEQRFHQLELFFEQSLSEITSAMTAKFGKINTTIFKMGQAIDTLTNTNNLTIRLTRLIGASPPLNKNENN</sequence>
<name>A0ACB8DTV6_DERSI</name>
<keyword evidence="2" id="KW-1185">Reference proteome</keyword>
<comment type="caution">
    <text evidence="1">The sequence shown here is derived from an EMBL/GenBank/DDBJ whole genome shotgun (WGS) entry which is preliminary data.</text>
</comment>
<accession>A0ACB8DTV6</accession>
<proteinExistence type="predicted"/>
<gene>
    <name evidence="1" type="ORF">HPB49_003969</name>
</gene>
<evidence type="ECO:0000313" key="1">
    <source>
        <dbReference type="EMBL" id="KAH7977927.1"/>
    </source>
</evidence>
<dbReference type="Proteomes" id="UP000821865">
    <property type="component" value="Chromosome 1"/>
</dbReference>
<dbReference type="EMBL" id="CM023470">
    <property type="protein sequence ID" value="KAH7977927.1"/>
    <property type="molecule type" value="Genomic_DNA"/>
</dbReference>
<evidence type="ECO:0000313" key="2">
    <source>
        <dbReference type="Proteomes" id="UP000821865"/>
    </source>
</evidence>
<reference evidence="1" key="1">
    <citation type="submission" date="2020-05" db="EMBL/GenBank/DDBJ databases">
        <title>Large-scale comparative analyses of tick genomes elucidate their genetic diversity and vector capacities.</title>
        <authorList>
            <person name="Jia N."/>
            <person name="Wang J."/>
            <person name="Shi W."/>
            <person name="Du L."/>
            <person name="Sun Y."/>
            <person name="Zhan W."/>
            <person name="Jiang J."/>
            <person name="Wang Q."/>
            <person name="Zhang B."/>
            <person name="Ji P."/>
            <person name="Sakyi L.B."/>
            <person name="Cui X."/>
            <person name="Yuan T."/>
            <person name="Jiang B."/>
            <person name="Yang W."/>
            <person name="Lam T.T.-Y."/>
            <person name="Chang Q."/>
            <person name="Ding S."/>
            <person name="Wang X."/>
            <person name="Zhu J."/>
            <person name="Ruan X."/>
            <person name="Zhao L."/>
            <person name="Wei J."/>
            <person name="Que T."/>
            <person name="Du C."/>
            <person name="Cheng J."/>
            <person name="Dai P."/>
            <person name="Han X."/>
            <person name="Huang E."/>
            <person name="Gao Y."/>
            <person name="Liu J."/>
            <person name="Shao H."/>
            <person name="Ye R."/>
            <person name="Li L."/>
            <person name="Wei W."/>
            <person name="Wang X."/>
            <person name="Wang C."/>
            <person name="Yang T."/>
            <person name="Huo Q."/>
            <person name="Li W."/>
            <person name="Guo W."/>
            <person name="Chen H."/>
            <person name="Zhou L."/>
            <person name="Ni X."/>
            <person name="Tian J."/>
            <person name="Zhou Y."/>
            <person name="Sheng Y."/>
            <person name="Liu T."/>
            <person name="Pan Y."/>
            <person name="Xia L."/>
            <person name="Li J."/>
            <person name="Zhao F."/>
            <person name="Cao W."/>
        </authorList>
    </citation>
    <scope>NUCLEOTIDE SEQUENCE</scope>
    <source>
        <strain evidence="1">Dsil-2018</strain>
    </source>
</reference>
<organism evidence="1 2">
    <name type="scientific">Dermacentor silvarum</name>
    <name type="common">Tick</name>
    <dbReference type="NCBI Taxonomy" id="543639"/>
    <lineage>
        <taxon>Eukaryota</taxon>
        <taxon>Metazoa</taxon>
        <taxon>Ecdysozoa</taxon>
        <taxon>Arthropoda</taxon>
        <taxon>Chelicerata</taxon>
        <taxon>Arachnida</taxon>
        <taxon>Acari</taxon>
        <taxon>Parasitiformes</taxon>
        <taxon>Ixodida</taxon>
        <taxon>Ixodoidea</taxon>
        <taxon>Ixodidae</taxon>
        <taxon>Rhipicephalinae</taxon>
        <taxon>Dermacentor</taxon>
    </lineage>
</organism>
<protein>
    <submittedName>
        <fullName evidence="1">Uncharacterized protein</fullName>
    </submittedName>
</protein>